<dbReference type="Proteomes" id="UP001432322">
    <property type="component" value="Unassembled WGS sequence"/>
</dbReference>
<evidence type="ECO:0000313" key="3">
    <source>
        <dbReference type="Proteomes" id="UP001432322"/>
    </source>
</evidence>
<feature type="compositionally biased region" description="Polar residues" evidence="1">
    <location>
        <begin position="57"/>
        <end position="66"/>
    </location>
</feature>
<name>A0AAV5WB19_9BILA</name>
<organism evidence="2 3">
    <name type="scientific">Pristionchus fissidentatus</name>
    <dbReference type="NCBI Taxonomy" id="1538716"/>
    <lineage>
        <taxon>Eukaryota</taxon>
        <taxon>Metazoa</taxon>
        <taxon>Ecdysozoa</taxon>
        <taxon>Nematoda</taxon>
        <taxon>Chromadorea</taxon>
        <taxon>Rhabditida</taxon>
        <taxon>Rhabditina</taxon>
        <taxon>Diplogasteromorpha</taxon>
        <taxon>Diplogasteroidea</taxon>
        <taxon>Neodiplogasteridae</taxon>
        <taxon>Pristionchus</taxon>
    </lineage>
</organism>
<dbReference type="EMBL" id="BTSY01000005">
    <property type="protein sequence ID" value="GMT27024.1"/>
    <property type="molecule type" value="Genomic_DNA"/>
</dbReference>
<feature type="compositionally biased region" description="Polar residues" evidence="1">
    <location>
        <begin position="12"/>
        <end position="21"/>
    </location>
</feature>
<protein>
    <submittedName>
        <fullName evidence="2">Uncharacterized protein</fullName>
    </submittedName>
</protein>
<evidence type="ECO:0000313" key="2">
    <source>
        <dbReference type="EMBL" id="GMT27024.1"/>
    </source>
</evidence>
<proteinExistence type="predicted"/>
<accession>A0AAV5WB19</accession>
<feature type="compositionally biased region" description="Basic and acidic residues" evidence="1">
    <location>
        <begin position="22"/>
        <end position="35"/>
    </location>
</feature>
<reference evidence="2" key="1">
    <citation type="submission" date="2023-10" db="EMBL/GenBank/DDBJ databases">
        <title>Genome assembly of Pristionchus species.</title>
        <authorList>
            <person name="Yoshida K."/>
            <person name="Sommer R.J."/>
        </authorList>
    </citation>
    <scope>NUCLEOTIDE SEQUENCE</scope>
    <source>
        <strain evidence="2">RS5133</strain>
    </source>
</reference>
<gene>
    <name evidence="2" type="ORF">PFISCL1PPCAC_18321</name>
</gene>
<dbReference type="AlphaFoldDB" id="A0AAV5WB19"/>
<feature type="non-terminal residue" evidence="2">
    <location>
        <position position="1"/>
    </location>
</feature>
<evidence type="ECO:0000256" key="1">
    <source>
        <dbReference type="SAM" id="MobiDB-lite"/>
    </source>
</evidence>
<sequence length="100" mass="11277">VVCLSSSVQFDRWSGRSSSLDHPQEELPRRAEDRRPRHVQWMRLDVSSDRGVDRVQGTHQGSTAQGGDSCPQGGDQRDARTHHRDQGNQELGTTVVRYIP</sequence>
<feature type="compositionally biased region" description="Basic and acidic residues" evidence="1">
    <location>
        <begin position="75"/>
        <end position="87"/>
    </location>
</feature>
<comment type="caution">
    <text evidence="2">The sequence shown here is derived from an EMBL/GenBank/DDBJ whole genome shotgun (WGS) entry which is preliminary data.</text>
</comment>
<feature type="region of interest" description="Disordered" evidence="1">
    <location>
        <begin position="12"/>
        <end position="100"/>
    </location>
</feature>
<keyword evidence="3" id="KW-1185">Reference proteome</keyword>